<feature type="region of interest" description="Disordered" evidence="1">
    <location>
        <begin position="84"/>
        <end position="104"/>
    </location>
</feature>
<keyword evidence="2" id="KW-1133">Transmembrane helix</keyword>
<evidence type="ECO:0000313" key="4">
    <source>
        <dbReference type="Proteomes" id="UP000013201"/>
    </source>
</evidence>
<evidence type="ECO:0000313" key="3">
    <source>
        <dbReference type="EMBL" id="CCW17260.1"/>
    </source>
</evidence>
<feature type="transmembrane region" description="Helical" evidence="2">
    <location>
        <begin position="40"/>
        <end position="56"/>
    </location>
</feature>
<reference evidence="4" key="2">
    <citation type="submission" date="2013-04" db="EMBL/GenBank/DDBJ databases">
        <title>Bisphenol A degrading Sphingobium sp. strain BiD32.</title>
        <authorList>
            <person name="Nielsen J.L."/>
            <person name="Zhou N.A."/>
            <person name="Kjeldal H."/>
        </authorList>
    </citation>
    <scope>NUCLEOTIDE SEQUENCE [LARGE SCALE GENOMIC DNA]</scope>
    <source>
        <strain evidence="4">BiD32</strain>
    </source>
</reference>
<keyword evidence="2" id="KW-0812">Transmembrane</keyword>
<dbReference type="Proteomes" id="UP000013201">
    <property type="component" value="Unassembled WGS sequence"/>
</dbReference>
<dbReference type="OrthoDB" id="7510829at2"/>
<evidence type="ECO:0000256" key="1">
    <source>
        <dbReference type="SAM" id="MobiDB-lite"/>
    </source>
</evidence>
<keyword evidence="4" id="KW-1185">Reference proteome</keyword>
<keyword evidence="2" id="KW-0472">Membrane</keyword>
<sequence>MPMLKILAVALGLTLGSLAVATLLTLLAWQIATRLHHPRWSWVLLLSGIGGAWLTSLGHSEFFKMAAVFGLVASGLLYFVSASAESDERPKEDLDRSITSRRSA</sequence>
<comment type="caution">
    <text evidence="3">The sequence shown here is derived from an EMBL/GenBank/DDBJ whole genome shotgun (WGS) entry which is preliminary data.</text>
</comment>
<proteinExistence type="predicted"/>
<feature type="compositionally biased region" description="Basic and acidic residues" evidence="1">
    <location>
        <begin position="86"/>
        <end position="98"/>
    </location>
</feature>
<reference evidence="3 4" key="1">
    <citation type="submission" date="2013-03" db="EMBL/GenBank/DDBJ databases">
        <authorList>
            <person name="Le V."/>
        </authorList>
    </citation>
    <scope>NUCLEOTIDE SEQUENCE [LARGE SCALE GENOMIC DNA]</scope>
    <source>
        <strain evidence="3 4">BiD32</strain>
    </source>
</reference>
<protein>
    <submittedName>
        <fullName evidence="3">Uncharacterized protein</fullName>
    </submittedName>
</protein>
<feature type="transmembrane region" description="Helical" evidence="2">
    <location>
        <begin position="62"/>
        <end position="81"/>
    </location>
</feature>
<accession>N1MJ75</accession>
<evidence type="ECO:0000256" key="2">
    <source>
        <dbReference type="SAM" id="Phobius"/>
    </source>
</evidence>
<dbReference type="RefSeq" id="WP_006953639.1">
    <property type="nucleotide sequence ID" value="NZ_CAVK010000072.1"/>
</dbReference>
<gene>
    <name evidence="3" type="ORF">EBBID32_15990</name>
</gene>
<dbReference type="AlphaFoldDB" id="N1MJ75"/>
<name>N1MJ75_9SPHN</name>
<organism evidence="3 4">
    <name type="scientific">Sphingobium indicum BiD32</name>
    <dbReference type="NCBI Taxonomy" id="1301087"/>
    <lineage>
        <taxon>Bacteria</taxon>
        <taxon>Pseudomonadati</taxon>
        <taxon>Pseudomonadota</taxon>
        <taxon>Alphaproteobacteria</taxon>
        <taxon>Sphingomonadales</taxon>
        <taxon>Sphingomonadaceae</taxon>
        <taxon>Sphingobium</taxon>
    </lineage>
</organism>
<feature type="transmembrane region" description="Helical" evidence="2">
    <location>
        <begin position="6"/>
        <end position="28"/>
    </location>
</feature>
<dbReference type="EMBL" id="CAVK010000072">
    <property type="protein sequence ID" value="CCW17260.1"/>
    <property type="molecule type" value="Genomic_DNA"/>
</dbReference>